<protein>
    <submittedName>
        <fullName evidence="2">NADPH:quinone oxidoreductase family protein</fullName>
    </submittedName>
</protein>
<dbReference type="InterPro" id="IPR011032">
    <property type="entry name" value="GroES-like_sf"/>
</dbReference>
<dbReference type="InterPro" id="IPR013154">
    <property type="entry name" value="ADH-like_N"/>
</dbReference>
<dbReference type="InterPro" id="IPR036291">
    <property type="entry name" value="NAD(P)-bd_dom_sf"/>
</dbReference>
<dbReference type="Proteomes" id="UP001501598">
    <property type="component" value="Unassembled WGS sequence"/>
</dbReference>
<dbReference type="InterPro" id="IPR002364">
    <property type="entry name" value="Quin_OxRdtase/zeta-crystal_CS"/>
</dbReference>
<sequence length="341" mass="34273">MRAYRLDSFGGPRALRPVAVEAPAARPGGIVVEARAIGVNYPDLLTTRGRLQELPTLPAIPGREVAGVVVSADPATGWVPGDAVCGYVDGGAYAELVSVPAERVVAVPAGADFGSAVALVVNFQTAHFALHARGRLVPGELVLVLGAAGGIGNAAVQVARASGARVLAGVATTDQIPVAASAGADDVVVLDQGFSGEVRSKAPEGVDLVVDPLGATVSAEALRCLAPEGRLLVLGFAAGSVPTIGTNRLLLTNTSLVGVAWNGPLRRPAASMADTARELGAMVEAGTIRPHVGARFPFEKLPQALIELERGALAGKAVVELPGGAGREDIHSGGGGTNGTA</sequence>
<dbReference type="SMART" id="SM00829">
    <property type="entry name" value="PKS_ER"/>
    <property type="match status" value="1"/>
</dbReference>
<keyword evidence="3" id="KW-1185">Reference proteome</keyword>
<dbReference type="Pfam" id="PF08240">
    <property type="entry name" value="ADH_N"/>
    <property type="match status" value="1"/>
</dbReference>
<dbReference type="SUPFAM" id="SSF50129">
    <property type="entry name" value="GroES-like"/>
    <property type="match status" value="1"/>
</dbReference>
<evidence type="ECO:0000259" key="1">
    <source>
        <dbReference type="SMART" id="SM00829"/>
    </source>
</evidence>
<comment type="caution">
    <text evidence="2">The sequence shown here is derived from an EMBL/GenBank/DDBJ whole genome shotgun (WGS) entry which is preliminary data.</text>
</comment>
<reference evidence="3" key="1">
    <citation type="journal article" date="2019" name="Int. J. Syst. Evol. Microbiol.">
        <title>The Global Catalogue of Microorganisms (GCM) 10K type strain sequencing project: providing services to taxonomists for standard genome sequencing and annotation.</title>
        <authorList>
            <consortium name="The Broad Institute Genomics Platform"/>
            <consortium name="The Broad Institute Genome Sequencing Center for Infectious Disease"/>
            <person name="Wu L."/>
            <person name="Ma J."/>
        </authorList>
    </citation>
    <scope>NUCLEOTIDE SEQUENCE [LARGE SCALE GENOMIC DNA]</scope>
    <source>
        <strain evidence="3">JCM 17906</strain>
    </source>
</reference>
<dbReference type="PANTHER" id="PTHR43677:SF4">
    <property type="entry name" value="QUINONE OXIDOREDUCTASE-LIKE PROTEIN 2"/>
    <property type="match status" value="1"/>
</dbReference>
<dbReference type="EMBL" id="BAABGT010000013">
    <property type="protein sequence ID" value="GAA4538581.1"/>
    <property type="molecule type" value="Genomic_DNA"/>
</dbReference>
<evidence type="ECO:0000313" key="2">
    <source>
        <dbReference type="EMBL" id="GAA4538581.1"/>
    </source>
</evidence>
<dbReference type="InterPro" id="IPR051397">
    <property type="entry name" value="Zn-ADH-like_protein"/>
</dbReference>
<gene>
    <name evidence="2" type="ORF">GCM10023175_08720</name>
</gene>
<name>A0ABP8RHJ4_9PSEU</name>
<dbReference type="SUPFAM" id="SSF51735">
    <property type="entry name" value="NAD(P)-binding Rossmann-fold domains"/>
    <property type="match status" value="1"/>
</dbReference>
<dbReference type="InterPro" id="IPR013149">
    <property type="entry name" value="ADH-like_C"/>
</dbReference>
<dbReference type="CDD" id="cd08241">
    <property type="entry name" value="QOR1"/>
    <property type="match status" value="1"/>
</dbReference>
<dbReference type="Gene3D" id="3.90.180.10">
    <property type="entry name" value="Medium-chain alcohol dehydrogenases, catalytic domain"/>
    <property type="match status" value="1"/>
</dbReference>
<organism evidence="2 3">
    <name type="scientific">Pseudonocardia xishanensis</name>
    <dbReference type="NCBI Taxonomy" id="630995"/>
    <lineage>
        <taxon>Bacteria</taxon>
        <taxon>Bacillati</taxon>
        <taxon>Actinomycetota</taxon>
        <taxon>Actinomycetes</taxon>
        <taxon>Pseudonocardiales</taxon>
        <taxon>Pseudonocardiaceae</taxon>
        <taxon>Pseudonocardia</taxon>
    </lineage>
</organism>
<accession>A0ABP8RHJ4</accession>
<dbReference type="RefSeq" id="WP_345412931.1">
    <property type="nucleotide sequence ID" value="NZ_BAABGT010000013.1"/>
</dbReference>
<feature type="domain" description="Enoyl reductase (ER)" evidence="1">
    <location>
        <begin position="10"/>
        <end position="319"/>
    </location>
</feature>
<dbReference type="Pfam" id="PF00107">
    <property type="entry name" value="ADH_zinc_N"/>
    <property type="match status" value="1"/>
</dbReference>
<dbReference type="Gene3D" id="3.40.50.720">
    <property type="entry name" value="NAD(P)-binding Rossmann-like Domain"/>
    <property type="match status" value="1"/>
</dbReference>
<dbReference type="PANTHER" id="PTHR43677">
    <property type="entry name" value="SHORT-CHAIN DEHYDROGENASE/REDUCTASE"/>
    <property type="match status" value="1"/>
</dbReference>
<evidence type="ECO:0000313" key="3">
    <source>
        <dbReference type="Proteomes" id="UP001501598"/>
    </source>
</evidence>
<dbReference type="InterPro" id="IPR020843">
    <property type="entry name" value="ER"/>
</dbReference>
<proteinExistence type="predicted"/>
<dbReference type="PROSITE" id="PS01162">
    <property type="entry name" value="QOR_ZETA_CRYSTAL"/>
    <property type="match status" value="1"/>
</dbReference>